<dbReference type="Proteomes" id="UP000184241">
    <property type="component" value="Unassembled WGS sequence"/>
</dbReference>
<dbReference type="CDD" id="cd02440">
    <property type="entry name" value="AdoMet_MTases"/>
    <property type="match status" value="1"/>
</dbReference>
<dbReference type="InterPro" id="IPR029063">
    <property type="entry name" value="SAM-dependent_MTases_sf"/>
</dbReference>
<feature type="domain" description="Glycosyl transferase family 1" evidence="2">
    <location>
        <begin position="181"/>
        <end position="343"/>
    </location>
</feature>
<dbReference type="Pfam" id="PF00534">
    <property type="entry name" value="Glycos_transf_1"/>
    <property type="match status" value="1"/>
</dbReference>
<dbReference type="PANTHER" id="PTHR46401:SF2">
    <property type="entry name" value="GLYCOSYLTRANSFERASE WBBK-RELATED"/>
    <property type="match status" value="1"/>
</dbReference>
<dbReference type="GO" id="GO:0016757">
    <property type="term" value="F:glycosyltransferase activity"/>
    <property type="evidence" value="ECO:0007669"/>
    <property type="project" value="InterPro"/>
</dbReference>
<organism evidence="3 4">
    <name type="scientific">Clostridium intestinale DSM 6191</name>
    <dbReference type="NCBI Taxonomy" id="1121320"/>
    <lineage>
        <taxon>Bacteria</taxon>
        <taxon>Bacillati</taxon>
        <taxon>Bacillota</taxon>
        <taxon>Clostridia</taxon>
        <taxon>Eubacteriales</taxon>
        <taxon>Clostridiaceae</taxon>
        <taxon>Clostridium</taxon>
    </lineage>
</organism>
<dbReference type="InterPro" id="IPR001296">
    <property type="entry name" value="Glyco_trans_1"/>
</dbReference>
<reference evidence="3 4" key="1">
    <citation type="submission" date="2016-11" db="EMBL/GenBank/DDBJ databases">
        <authorList>
            <person name="Jaros S."/>
            <person name="Januszkiewicz K."/>
            <person name="Wedrychowicz H."/>
        </authorList>
    </citation>
    <scope>NUCLEOTIDE SEQUENCE [LARGE SCALE GENOMIC DNA]</scope>
    <source>
        <strain evidence="3 4">DSM 6191</strain>
    </source>
</reference>
<evidence type="ECO:0000313" key="4">
    <source>
        <dbReference type="Proteomes" id="UP000184241"/>
    </source>
</evidence>
<sequence length="592" mass="69151">MSEVLNKATKKETFVTLFPETDNSHLTKDVGMIAYVMGKHYNYDSKIVAYNNGSYPYLEKELLGFNIEFLEKVKGDPEVDGMYYLIDNAEKIDVLHLFHLNARSLNWIKLFKKLNPQGKVYLKLDANMYITYEEFSDSKIDILKKCSLITVETKYLYDFLKRDLEVKVEYIPNGFYDFFETKKVNYEEKENFIITVGRIGLYLKANEILMEAFKLAEDKIKNWKLKIIGPVLNTFNPYIDQFFLDNPTLKDRIIFTGEIVSKKELEEEYRKAKIFCLTSRSESFGIVYVEAAKNGCFLLSSNVLPALDVTDNRKYGDIFGVDQIEELSKLIVKYAQDEERLKNNCEEIQKFAYSNFNWIDICNKIYNYINDENYSIINENCTNKEFKEVRRIIEAGASKNNINDRGFIDRLKYNPEALKMSFWENHFELSCFDKYPEISGKILDFGCGSGNLDIYLARKGMFIHGIDLSEIGINIANYYKHKEVDEVKKRLCFTLNDITKDVPKDLYDSAWSINVFEHILYPGPIFEGLRKWIKPGGYILISVPLGYAYNDSNHVHHFMNNDELKVHLEKYIDVIKVDSDLSNKVIRALCRF</sequence>
<accession>A0A1M5UWE5</accession>
<evidence type="ECO:0000256" key="1">
    <source>
        <dbReference type="ARBA" id="ARBA00022679"/>
    </source>
</evidence>
<dbReference type="GO" id="GO:0009103">
    <property type="term" value="P:lipopolysaccharide biosynthetic process"/>
    <property type="evidence" value="ECO:0007669"/>
    <property type="project" value="TreeGrafter"/>
</dbReference>
<dbReference type="EMBL" id="FQXU01000003">
    <property type="protein sequence ID" value="SHH67311.1"/>
    <property type="molecule type" value="Genomic_DNA"/>
</dbReference>
<evidence type="ECO:0000259" key="2">
    <source>
        <dbReference type="Pfam" id="PF00534"/>
    </source>
</evidence>
<dbReference type="CDD" id="cd03801">
    <property type="entry name" value="GT4_PimA-like"/>
    <property type="match status" value="1"/>
</dbReference>
<dbReference type="PANTHER" id="PTHR46401">
    <property type="entry name" value="GLYCOSYLTRANSFERASE WBBK-RELATED"/>
    <property type="match status" value="1"/>
</dbReference>
<dbReference type="Pfam" id="PF13489">
    <property type="entry name" value="Methyltransf_23"/>
    <property type="match status" value="1"/>
</dbReference>
<dbReference type="Gene3D" id="3.40.50.150">
    <property type="entry name" value="Vaccinia Virus protein VP39"/>
    <property type="match status" value="1"/>
</dbReference>
<evidence type="ECO:0000313" key="3">
    <source>
        <dbReference type="EMBL" id="SHH67311.1"/>
    </source>
</evidence>
<protein>
    <submittedName>
        <fullName evidence="3">Glycosyltransferase involved in cell wall bisynthesis</fullName>
    </submittedName>
</protein>
<dbReference type="Gene3D" id="3.40.50.2000">
    <property type="entry name" value="Glycogen Phosphorylase B"/>
    <property type="match status" value="2"/>
</dbReference>
<gene>
    <name evidence="3" type="ORF">SAMN02745941_00669</name>
</gene>
<keyword evidence="1 3" id="KW-0808">Transferase</keyword>
<dbReference type="SUPFAM" id="SSF53756">
    <property type="entry name" value="UDP-Glycosyltransferase/glycogen phosphorylase"/>
    <property type="match status" value="1"/>
</dbReference>
<dbReference type="AlphaFoldDB" id="A0A1M5UWE5"/>
<proteinExistence type="predicted"/>
<dbReference type="RefSeq" id="WP_073016672.1">
    <property type="nucleotide sequence ID" value="NZ_FQXU01000003.1"/>
</dbReference>
<name>A0A1M5UWE5_9CLOT</name>
<dbReference type="SUPFAM" id="SSF53335">
    <property type="entry name" value="S-adenosyl-L-methionine-dependent methyltransferases"/>
    <property type="match status" value="1"/>
</dbReference>